<dbReference type="EMBL" id="CP007062">
    <property type="protein sequence ID" value="EEO41738.1"/>
    <property type="molecule type" value="Genomic_DNA"/>
</dbReference>
<dbReference type="Gene3D" id="3.40.50.300">
    <property type="entry name" value="P-loop containing nucleotide triphosphate hydrolases"/>
    <property type="match status" value="1"/>
</dbReference>
<dbReference type="Proteomes" id="UP000002799">
    <property type="component" value="Chromosome"/>
</dbReference>
<feature type="domain" description="AAA-ATPase-like" evidence="1">
    <location>
        <begin position="9"/>
        <end position="230"/>
    </location>
</feature>
<gene>
    <name evidence="2" type="ORF">FSDG_00297</name>
</gene>
<organism evidence="2">
    <name type="scientific">Fusobacterium animalis 7_1</name>
    <dbReference type="NCBI Taxonomy" id="457405"/>
    <lineage>
        <taxon>Bacteria</taxon>
        <taxon>Fusobacteriati</taxon>
        <taxon>Fusobacteriota</taxon>
        <taxon>Fusobacteriia</taxon>
        <taxon>Fusobacteriales</taxon>
        <taxon>Fusobacteriaceae</taxon>
        <taxon>Fusobacterium</taxon>
    </lineage>
</organism>
<dbReference type="HOGENOM" id="CLU_021114_1_2_0"/>
<dbReference type="InterPro" id="IPR012547">
    <property type="entry name" value="PDDEXK_9"/>
</dbReference>
<dbReference type="InterPro" id="IPR027417">
    <property type="entry name" value="P-loop_NTPase"/>
</dbReference>
<proteinExistence type="predicted"/>
<name>A0A140PPI6_9FUSO</name>
<reference evidence="2 3" key="1">
    <citation type="submission" date="2013-11" db="EMBL/GenBank/DDBJ databases">
        <title>The Genome Sequence of Fusobacterium sp. 7_1.</title>
        <authorList>
            <consortium name="The Broad Institute Genome Sequencing Platform"/>
            <person name="Earl A."/>
            <person name="Ward D."/>
            <person name="Feldgarden M."/>
            <person name="Gevers D."/>
            <person name="Strauss J."/>
            <person name="Ambrose C.E."/>
            <person name="Allen-Vercoe E."/>
            <person name="Walker B."/>
            <person name="Young S.K."/>
            <person name="Zeng Q."/>
            <person name="Gargeya S."/>
            <person name="Fitzgerald M."/>
            <person name="Haas B."/>
            <person name="Abouelleil A."/>
            <person name="Alvarado L."/>
            <person name="Arachchi H.M."/>
            <person name="Berlin A.M."/>
            <person name="Chapman S.B."/>
            <person name="Goldberg J."/>
            <person name="Griggs A."/>
            <person name="Gujja S."/>
            <person name="Hansen M."/>
            <person name="Howarth C."/>
            <person name="Imamovic A."/>
            <person name="Larimer J."/>
            <person name="McCowen C."/>
            <person name="Montmayeur A."/>
            <person name="Murphy C."/>
            <person name="Neiman D."/>
            <person name="Pearson M."/>
            <person name="Priest M."/>
            <person name="Roberts A."/>
            <person name="Saif S."/>
            <person name="Shea T."/>
            <person name="Sisk P."/>
            <person name="Sykes S."/>
            <person name="Wortman J."/>
            <person name="Nusbaum C."/>
            <person name="Birren B."/>
        </authorList>
    </citation>
    <scope>NUCLEOTIDE SEQUENCE [LARGE SCALE GENOMIC DNA]</scope>
    <source>
        <strain evidence="2 3">7_1</strain>
    </source>
</reference>
<dbReference type="PANTHER" id="PTHR34825">
    <property type="entry name" value="CONSERVED PROTEIN, WITH A WEAK D-GALACTARATE DEHYDRATASE/ALTRONATE HYDROLASE DOMAIN"/>
    <property type="match status" value="1"/>
</dbReference>
<dbReference type="PANTHER" id="PTHR34825:SF1">
    <property type="entry name" value="AAA-ATPASE-LIKE DOMAIN-CONTAINING PROTEIN"/>
    <property type="match status" value="1"/>
</dbReference>
<dbReference type="eggNOG" id="COG4637">
    <property type="taxonomic scope" value="Bacteria"/>
</dbReference>
<dbReference type="AlphaFoldDB" id="A0A140PPI6"/>
<dbReference type="Pfam" id="PF09820">
    <property type="entry name" value="AAA-ATPase_like"/>
    <property type="match status" value="1"/>
</dbReference>
<dbReference type="RefSeq" id="WP_008700226.1">
    <property type="nucleotide sequence ID" value="NZ_AKBT01000001.1"/>
</dbReference>
<protein>
    <recommendedName>
        <fullName evidence="1">AAA-ATPase-like domain-containing protein</fullName>
    </recommendedName>
</protein>
<evidence type="ECO:0000259" key="1">
    <source>
        <dbReference type="Pfam" id="PF09820"/>
    </source>
</evidence>
<dbReference type="SUPFAM" id="SSF52540">
    <property type="entry name" value="P-loop containing nucleoside triphosphate hydrolases"/>
    <property type="match status" value="1"/>
</dbReference>
<sequence>MKEKKLLGTGISNFKDLIEYNYYYFDKTKYIEDICKNRGKTLLFTRPRRFGKTLNMSTLKYFFSLEKVEENKKLFKNLYISNSEYFSEQGQYPVIFISMKDIKESTWENCFKEIKLLIRGIYSDFEYVRSILNKSELKEFDKIWLDEENADYKNSLKNLCKYLYKYYTKKIVLLIDEYDTAIVNANIETYFDTEAKEFFRGFYSSALKDNEYLHIGILTGILRVAREGIFSGLNNLRVYDIFQDEFSSFFGLEEIEVEAALKYYEMEYKIKDVKKWYDGYRFGNSDVYNPWSILNYLENKKLESYWLGTSDNALIYDMLEKSDLDTFKDFEKLVEGKELEKVLDNSFNFNDFKKYSEGIWQLMVYGGYLRIKRKISQFEYIIDIPNYEIRTFFEKDFVKRFLKDTITFNKSILALLEGKIEKFEYELIQILKTSTSYFDFGQEEKLYHILFLGMLISLKNNYKVKSNLETGYGRTDILLIPFEKNKVGFVFEFKVAKAEDELEEKAKEALKQINEKEYDIYLKEEGIKNIYKIGMSFCGKKLKIEYEKKE</sequence>
<dbReference type="InterPro" id="IPR018631">
    <property type="entry name" value="AAA-ATPase-like_dom"/>
</dbReference>
<dbReference type="KEGG" id="fne:FSDG_00297"/>
<dbReference type="Pfam" id="PF08011">
    <property type="entry name" value="PDDEXK_9"/>
    <property type="match status" value="1"/>
</dbReference>
<evidence type="ECO:0000313" key="3">
    <source>
        <dbReference type="Proteomes" id="UP000002799"/>
    </source>
</evidence>
<evidence type="ECO:0000313" key="2">
    <source>
        <dbReference type="EMBL" id="EEO41738.1"/>
    </source>
</evidence>
<accession>A0A140PPI6</accession>